<feature type="transmembrane region" description="Helical" evidence="2">
    <location>
        <begin position="260"/>
        <end position="282"/>
    </location>
</feature>
<feature type="transmembrane region" description="Helical" evidence="2">
    <location>
        <begin position="58"/>
        <end position="81"/>
    </location>
</feature>
<evidence type="ECO:0000313" key="4">
    <source>
        <dbReference type="Proteomes" id="UP001285441"/>
    </source>
</evidence>
<name>A0AAE0TVQ3_9PEZI</name>
<keyword evidence="2" id="KW-0812">Transmembrane</keyword>
<feature type="transmembrane region" description="Helical" evidence="2">
    <location>
        <begin position="179"/>
        <end position="202"/>
    </location>
</feature>
<gene>
    <name evidence="3" type="ORF">B0H63DRAFT_450663</name>
</gene>
<feature type="transmembrane region" description="Helical" evidence="2">
    <location>
        <begin position="124"/>
        <end position="141"/>
    </location>
</feature>
<dbReference type="AlphaFoldDB" id="A0AAE0TVQ3"/>
<protein>
    <submittedName>
        <fullName evidence="3">Uncharacterized protein</fullName>
    </submittedName>
</protein>
<proteinExistence type="predicted"/>
<dbReference type="EMBL" id="JAULSW010000005">
    <property type="protein sequence ID" value="KAK3381306.1"/>
    <property type="molecule type" value="Genomic_DNA"/>
</dbReference>
<keyword evidence="2" id="KW-1133">Transmembrane helix</keyword>
<sequence length="683" mass="74480">MEPQCNNTSNKAEIPFVPFLAGLTAWPLLKIVAEAAVRHYNPEFYEDLKLDIRKGYNVYFGTLLGGIFKMVSIVACTAALFTTSAETDILGLARPLNTAEQWCWGCRSVIYIQELPHYASIPELVIHHVLAIAATIGILTYNMPRRQMYIFCATLASEFVGTARRLLKMHGKMTPRLTWWFSVASAITILFFRVTGAFVALLWSLQGGSSSFSLFFNASGLTIYVVYMMRMSVLELDRSKMLVISLKQPAKVTIAEKWEVSVFSILTGCAILWSEISTLLLYEAHIAETHIISETELHSIAWVSLQAVAVGLLGAYITARLVRSSVSKPGLQEKALPRMCMQGGLAFASAALLLSPTLAGTVDRSAFLACSYLSFLLLDAVCQAGYHFAGVGLGTWRVPLSSATSGKQLDAPDEKTPQLDGVETIPPTMSLPLIASMLNIASYVSILAAYLGGHLCLSQAAFIAVGLQTIIRLQTRIQLDRRDPLAAGVDSTSRRRVMSVMLPYLLQVAGVIGCIAYAEYRATIPSPRVWRNAWTLVFILAEYTCAAAFVLNAADLVMQTLSRPAIAPSSQEKKTEEVTAGTDKNSKTEGGRRRSKLPSLRTITVFAALGLCLFMAAGPYLGIMPAEMTSVEQARDYAAAVGPKSALWTAASSWQFALSIVGVALLPVVAVQLSIRWGLDWWL</sequence>
<feature type="transmembrane region" description="Helical" evidence="2">
    <location>
        <begin position="602"/>
        <end position="623"/>
    </location>
</feature>
<feature type="transmembrane region" description="Helical" evidence="2">
    <location>
        <begin position="303"/>
        <end position="323"/>
    </location>
</feature>
<reference evidence="3" key="2">
    <citation type="submission" date="2023-06" db="EMBL/GenBank/DDBJ databases">
        <authorList>
            <consortium name="Lawrence Berkeley National Laboratory"/>
            <person name="Haridas S."/>
            <person name="Hensen N."/>
            <person name="Bonometti L."/>
            <person name="Westerberg I."/>
            <person name="Brannstrom I.O."/>
            <person name="Guillou S."/>
            <person name="Cros-Aarteil S."/>
            <person name="Calhoun S."/>
            <person name="Kuo A."/>
            <person name="Mondo S."/>
            <person name="Pangilinan J."/>
            <person name="Riley R."/>
            <person name="LaButti K."/>
            <person name="Andreopoulos B."/>
            <person name="Lipzen A."/>
            <person name="Chen C."/>
            <person name="Yanf M."/>
            <person name="Daum C."/>
            <person name="Ng V."/>
            <person name="Clum A."/>
            <person name="Steindorff A."/>
            <person name="Ohm R."/>
            <person name="Martin F."/>
            <person name="Silar P."/>
            <person name="Natvig D."/>
            <person name="Lalanne C."/>
            <person name="Gautier V."/>
            <person name="Ament-velasquez S.L."/>
            <person name="Kruys A."/>
            <person name="Hutchinson M.I."/>
            <person name="Powell A.J."/>
            <person name="Barry K."/>
            <person name="Miller A.N."/>
            <person name="Grigoriev I.V."/>
            <person name="Debuchy R."/>
            <person name="Gladieux P."/>
            <person name="Thoren M.H."/>
            <person name="Johannesson H."/>
        </authorList>
    </citation>
    <scope>NUCLEOTIDE SEQUENCE</scope>
    <source>
        <strain evidence="3">CBS 232.78</strain>
    </source>
</reference>
<feature type="transmembrane region" description="Helical" evidence="2">
    <location>
        <begin position="532"/>
        <end position="554"/>
    </location>
</feature>
<evidence type="ECO:0000256" key="2">
    <source>
        <dbReference type="SAM" id="Phobius"/>
    </source>
</evidence>
<comment type="caution">
    <text evidence="3">The sequence shown here is derived from an EMBL/GenBank/DDBJ whole genome shotgun (WGS) entry which is preliminary data.</text>
</comment>
<keyword evidence="4" id="KW-1185">Reference proteome</keyword>
<feature type="transmembrane region" description="Helical" evidence="2">
    <location>
        <begin position="501"/>
        <end position="520"/>
    </location>
</feature>
<keyword evidence="2" id="KW-0472">Membrane</keyword>
<feature type="region of interest" description="Disordered" evidence="1">
    <location>
        <begin position="568"/>
        <end position="595"/>
    </location>
</feature>
<organism evidence="3 4">
    <name type="scientific">Podospora didyma</name>
    <dbReference type="NCBI Taxonomy" id="330526"/>
    <lineage>
        <taxon>Eukaryota</taxon>
        <taxon>Fungi</taxon>
        <taxon>Dikarya</taxon>
        <taxon>Ascomycota</taxon>
        <taxon>Pezizomycotina</taxon>
        <taxon>Sordariomycetes</taxon>
        <taxon>Sordariomycetidae</taxon>
        <taxon>Sordariales</taxon>
        <taxon>Podosporaceae</taxon>
        <taxon>Podospora</taxon>
    </lineage>
</organism>
<reference evidence="3" key="1">
    <citation type="journal article" date="2023" name="Mol. Phylogenet. Evol.">
        <title>Genome-scale phylogeny and comparative genomics of the fungal order Sordariales.</title>
        <authorList>
            <person name="Hensen N."/>
            <person name="Bonometti L."/>
            <person name="Westerberg I."/>
            <person name="Brannstrom I.O."/>
            <person name="Guillou S."/>
            <person name="Cros-Aarteil S."/>
            <person name="Calhoun S."/>
            <person name="Haridas S."/>
            <person name="Kuo A."/>
            <person name="Mondo S."/>
            <person name="Pangilinan J."/>
            <person name="Riley R."/>
            <person name="LaButti K."/>
            <person name="Andreopoulos B."/>
            <person name="Lipzen A."/>
            <person name="Chen C."/>
            <person name="Yan M."/>
            <person name="Daum C."/>
            <person name="Ng V."/>
            <person name="Clum A."/>
            <person name="Steindorff A."/>
            <person name="Ohm R.A."/>
            <person name="Martin F."/>
            <person name="Silar P."/>
            <person name="Natvig D.O."/>
            <person name="Lalanne C."/>
            <person name="Gautier V."/>
            <person name="Ament-Velasquez S.L."/>
            <person name="Kruys A."/>
            <person name="Hutchinson M.I."/>
            <person name="Powell A.J."/>
            <person name="Barry K."/>
            <person name="Miller A.N."/>
            <person name="Grigoriev I.V."/>
            <person name="Debuchy R."/>
            <person name="Gladieux P."/>
            <person name="Hiltunen Thoren M."/>
            <person name="Johannesson H."/>
        </authorList>
    </citation>
    <scope>NUCLEOTIDE SEQUENCE</scope>
    <source>
        <strain evidence="3">CBS 232.78</strain>
    </source>
</reference>
<feature type="transmembrane region" description="Helical" evidence="2">
    <location>
        <begin position="335"/>
        <end position="354"/>
    </location>
</feature>
<evidence type="ECO:0000313" key="3">
    <source>
        <dbReference type="EMBL" id="KAK3381306.1"/>
    </source>
</evidence>
<dbReference type="Proteomes" id="UP001285441">
    <property type="component" value="Unassembled WGS sequence"/>
</dbReference>
<feature type="transmembrane region" description="Helical" evidence="2">
    <location>
        <begin position="214"/>
        <end position="233"/>
    </location>
</feature>
<evidence type="ECO:0000256" key="1">
    <source>
        <dbReference type="SAM" id="MobiDB-lite"/>
    </source>
</evidence>
<feature type="transmembrane region" description="Helical" evidence="2">
    <location>
        <begin position="440"/>
        <end position="467"/>
    </location>
</feature>
<feature type="transmembrane region" description="Helical" evidence="2">
    <location>
        <begin position="654"/>
        <end position="675"/>
    </location>
</feature>
<accession>A0AAE0TVQ3</accession>